<gene>
    <name evidence="1" type="ORF">GOBAR_AA32252</name>
</gene>
<organism evidence="1 2">
    <name type="scientific">Gossypium barbadense</name>
    <name type="common">Sea Island cotton</name>
    <name type="synonym">Hibiscus barbadensis</name>
    <dbReference type="NCBI Taxonomy" id="3634"/>
    <lineage>
        <taxon>Eukaryota</taxon>
        <taxon>Viridiplantae</taxon>
        <taxon>Streptophyta</taxon>
        <taxon>Embryophyta</taxon>
        <taxon>Tracheophyta</taxon>
        <taxon>Spermatophyta</taxon>
        <taxon>Magnoliopsida</taxon>
        <taxon>eudicotyledons</taxon>
        <taxon>Gunneridae</taxon>
        <taxon>Pentapetalae</taxon>
        <taxon>rosids</taxon>
        <taxon>malvids</taxon>
        <taxon>Malvales</taxon>
        <taxon>Malvaceae</taxon>
        <taxon>Malvoideae</taxon>
        <taxon>Gossypium</taxon>
    </lineage>
</organism>
<evidence type="ECO:0000313" key="2">
    <source>
        <dbReference type="Proteomes" id="UP000239757"/>
    </source>
</evidence>
<protein>
    <submittedName>
        <fullName evidence="1">Uncharacterized protein</fullName>
    </submittedName>
</protein>
<dbReference type="Proteomes" id="UP000239757">
    <property type="component" value="Unassembled WGS sequence"/>
</dbReference>
<dbReference type="EMBL" id="KZ668279">
    <property type="protein sequence ID" value="PPR88444.1"/>
    <property type="molecule type" value="Genomic_DNA"/>
</dbReference>
<dbReference type="AlphaFoldDB" id="A0A2P5WBH9"/>
<evidence type="ECO:0000313" key="1">
    <source>
        <dbReference type="EMBL" id="PPR88444.1"/>
    </source>
</evidence>
<name>A0A2P5WBH9_GOSBA</name>
<proteinExistence type="predicted"/>
<reference evidence="1 2" key="1">
    <citation type="submission" date="2015-01" db="EMBL/GenBank/DDBJ databases">
        <title>Genome of allotetraploid Gossypium barbadense reveals genomic plasticity and fiber elongation in cotton evolution.</title>
        <authorList>
            <person name="Chen X."/>
            <person name="Liu X."/>
            <person name="Zhao B."/>
            <person name="Zheng H."/>
            <person name="Hu Y."/>
            <person name="Lu G."/>
            <person name="Yang C."/>
            <person name="Chen J."/>
            <person name="Shan C."/>
            <person name="Zhang L."/>
            <person name="Zhou Y."/>
            <person name="Wang L."/>
            <person name="Guo W."/>
            <person name="Bai Y."/>
            <person name="Ruan J."/>
            <person name="Shangguan X."/>
            <person name="Mao Y."/>
            <person name="Jiang J."/>
            <person name="Zhu Y."/>
            <person name="Lei J."/>
            <person name="Kang H."/>
            <person name="Chen S."/>
            <person name="He X."/>
            <person name="Wang R."/>
            <person name="Wang Y."/>
            <person name="Chen J."/>
            <person name="Wang L."/>
            <person name="Yu S."/>
            <person name="Wang B."/>
            <person name="Wei J."/>
            <person name="Song S."/>
            <person name="Lu X."/>
            <person name="Gao Z."/>
            <person name="Gu W."/>
            <person name="Deng X."/>
            <person name="Ma D."/>
            <person name="Wang S."/>
            <person name="Liang W."/>
            <person name="Fang L."/>
            <person name="Cai C."/>
            <person name="Zhu X."/>
            <person name="Zhou B."/>
            <person name="Zhang Y."/>
            <person name="Chen Z."/>
            <person name="Xu S."/>
            <person name="Zhu R."/>
            <person name="Wang S."/>
            <person name="Zhang T."/>
            <person name="Zhao G."/>
        </authorList>
    </citation>
    <scope>NUCLEOTIDE SEQUENCE [LARGE SCALE GENOMIC DNA]</scope>
    <source>
        <strain evidence="2">cv. Xinhai21</strain>
        <tissue evidence="1">Leaf</tissue>
    </source>
</reference>
<sequence length="92" mass="10187">MPNNHEFALDSEFIGIRIVRQDHKSPPTRRPPVGLTNFGRVHQTLGICLSLSSPESIHPTIRSSPFCRDCRVCCELGSQIGRELCEVGSQVA</sequence>
<accession>A0A2P5WBH9</accession>